<dbReference type="InterPro" id="IPR001507">
    <property type="entry name" value="ZP_dom"/>
</dbReference>
<evidence type="ECO:0000256" key="1">
    <source>
        <dbReference type="ARBA" id="ARBA00023157"/>
    </source>
</evidence>
<dbReference type="PROSITE" id="PS51034">
    <property type="entry name" value="ZP_2"/>
    <property type="match status" value="1"/>
</dbReference>
<dbReference type="AlphaFoldDB" id="A0A0D8YCN2"/>
<name>A0A0D8YCN2_DICVI</name>
<reference evidence="4" key="2">
    <citation type="journal article" date="2016" name="Sci. Rep.">
        <title>Dictyocaulus viviparus genome, variome and transcriptome elucidate lungworm biology and support future intervention.</title>
        <authorList>
            <person name="McNulty S.N."/>
            <person name="Strube C."/>
            <person name="Rosa B.A."/>
            <person name="Martin J.C."/>
            <person name="Tyagi R."/>
            <person name="Choi Y.J."/>
            <person name="Wang Q."/>
            <person name="Hallsworth Pepin K."/>
            <person name="Zhang X."/>
            <person name="Ozersky P."/>
            <person name="Wilson R.K."/>
            <person name="Sternberg P.W."/>
            <person name="Gasser R.B."/>
            <person name="Mitreva M."/>
        </authorList>
    </citation>
    <scope>NUCLEOTIDE SEQUENCE [LARGE SCALE GENOMIC DNA]</scope>
    <source>
        <strain evidence="4">HannoverDv2000</strain>
    </source>
</reference>
<organism evidence="3 4">
    <name type="scientific">Dictyocaulus viviparus</name>
    <name type="common">Bovine lungworm</name>
    <dbReference type="NCBI Taxonomy" id="29172"/>
    <lineage>
        <taxon>Eukaryota</taxon>
        <taxon>Metazoa</taxon>
        <taxon>Ecdysozoa</taxon>
        <taxon>Nematoda</taxon>
        <taxon>Chromadorea</taxon>
        <taxon>Rhabditida</taxon>
        <taxon>Rhabditina</taxon>
        <taxon>Rhabditomorpha</taxon>
        <taxon>Strongyloidea</taxon>
        <taxon>Metastrongylidae</taxon>
        <taxon>Dictyocaulus</taxon>
    </lineage>
</organism>
<dbReference type="InterPro" id="IPR042235">
    <property type="entry name" value="ZP-C_dom"/>
</dbReference>
<dbReference type="EMBL" id="KN716166">
    <property type="protein sequence ID" value="KJH52336.1"/>
    <property type="molecule type" value="Genomic_DNA"/>
</dbReference>
<dbReference type="Pfam" id="PF00100">
    <property type="entry name" value="Zona_pellucida"/>
    <property type="match status" value="1"/>
</dbReference>
<evidence type="ECO:0000313" key="3">
    <source>
        <dbReference type="EMBL" id="KJH52336.1"/>
    </source>
</evidence>
<dbReference type="Gene3D" id="2.60.40.4100">
    <property type="entry name" value="Zona pellucida, ZP-C domain"/>
    <property type="match status" value="1"/>
</dbReference>
<reference evidence="3 4" key="1">
    <citation type="submission" date="2013-11" db="EMBL/GenBank/DDBJ databases">
        <title>Draft genome of the bovine lungworm Dictyocaulus viviparus.</title>
        <authorList>
            <person name="Mitreva M."/>
        </authorList>
    </citation>
    <scope>NUCLEOTIDE SEQUENCE [LARGE SCALE GENOMIC DNA]</scope>
    <source>
        <strain evidence="3 4">HannoverDv2000</strain>
    </source>
</reference>
<keyword evidence="1" id="KW-1015">Disulfide bond</keyword>
<dbReference type="InterPro" id="IPR055355">
    <property type="entry name" value="ZP-C"/>
</dbReference>
<dbReference type="Proteomes" id="UP000053766">
    <property type="component" value="Unassembled WGS sequence"/>
</dbReference>
<protein>
    <recommendedName>
        <fullName evidence="2">ZP domain-containing protein</fullName>
    </recommendedName>
</protein>
<feature type="domain" description="ZP" evidence="2">
    <location>
        <begin position="1"/>
        <end position="84"/>
    </location>
</feature>
<evidence type="ECO:0000259" key="2">
    <source>
        <dbReference type="PROSITE" id="PS51034"/>
    </source>
</evidence>
<gene>
    <name evidence="3" type="ORF">DICVIV_01427</name>
</gene>
<accession>A0A0D8YCN2</accession>
<dbReference type="OrthoDB" id="5825797at2759"/>
<evidence type="ECO:0000313" key="4">
    <source>
        <dbReference type="Proteomes" id="UP000053766"/>
    </source>
</evidence>
<proteinExistence type="predicted"/>
<keyword evidence="4" id="KW-1185">Reference proteome</keyword>
<sequence length="397" mass="45797">MIANCTARSADGNQNVTLIENGCPTRIALEYVVRGNVEADQNGFTIPMRAFRFKNDERVKITCHLKTCKLNCITQNCIKTETIRKRRYVVEEITDSVSLDEEKLLEKKNSRPGTLTKVFIFRSLSIDLSFERLSTIARGRNGVEDEFFLLPLWIEILHNIFITSNVNHLKQMWVQCSEECVKSTSNLNETIFIRNEFVSDAPFTLNERVILKHITYGSASRQLDIMSEVRPRLKETSGLRNTQKHRRHGEEIKKCEALKLRLVNFNVQKVGWLVTGQKKLHLQGDATRFPHHISEIGKLKFQSTSLSRTAIKRKMYIRFMMKCKLFNSSLHFVEDHPLPRRSLVYQVLLPQYYTVLIQQLALLIIMSAVDDKSEEVAANVLLDWSRFVAVGLIPKAI</sequence>